<dbReference type="InterPro" id="IPR018198">
    <property type="entry name" value="ATP_PRibTrfase_CS"/>
</dbReference>
<organism evidence="18 19">
    <name type="scientific">Tepidanaerobacter acetatoxydans (strain DSM 21804 / JCM 16047 / Re1)</name>
    <dbReference type="NCBI Taxonomy" id="1209989"/>
    <lineage>
        <taxon>Bacteria</taxon>
        <taxon>Bacillati</taxon>
        <taxon>Bacillota</taxon>
        <taxon>Clostridia</taxon>
        <taxon>Thermosediminibacterales</taxon>
        <taxon>Tepidanaerobacteraceae</taxon>
        <taxon>Tepidanaerobacter</taxon>
    </lineage>
</organism>
<comment type="subcellular location">
    <subcellularLocation>
        <location evidence="2 16">Cytoplasm</location>
    </subcellularLocation>
</comment>
<evidence type="ECO:0000256" key="13">
    <source>
        <dbReference type="ARBA" id="ARBA00022840"/>
    </source>
</evidence>
<evidence type="ECO:0000256" key="3">
    <source>
        <dbReference type="ARBA" id="ARBA00004667"/>
    </source>
</evidence>
<dbReference type="GO" id="GO:0005737">
    <property type="term" value="C:cytoplasm"/>
    <property type="evidence" value="ECO:0007669"/>
    <property type="project" value="UniProtKB-SubCell"/>
</dbReference>
<dbReference type="AlphaFoldDB" id="F4LW72"/>
<sequence length="206" mass="23086">MDLLKIALSKGRILSETLELFKKIQMDFEGVSEDSRKLFFDFEEYGVRMILAKPSDVPTYVEYGVADIGVAGKDVLLENKNDVFELMDLKLAQCRMVVAVPDGRPLNTPIYRVATSYPCIAEEHFVKQGFPIEVIKLHGSVELGPVLGLSDAIVDIVSTGKTLEKNHLKILEEICPISSRLIANQVSFRIKSDVIMKLMEKLKEVV</sequence>
<dbReference type="FunFam" id="3.40.190.10:FF:000008">
    <property type="entry name" value="ATP phosphoribosyltransferase"/>
    <property type="match status" value="1"/>
</dbReference>
<dbReference type="GO" id="GO:0000105">
    <property type="term" value="P:L-histidine biosynthetic process"/>
    <property type="evidence" value="ECO:0007669"/>
    <property type="project" value="UniProtKB-UniRule"/>
</dbReference>
<dbReference type="NCBIfam" id="TIGR00070">
    <property type="entry name" value="hisG"/>
    <property type="match status" value="1"/>
</dbReference>
<evidence type="ECO:0000256" key="11">
    <source>
        <dbReference type="ARBA" id="ARBA00022679"/>
    </source>
</evidence>
<dbReference type="KEGG" id="tep:TepRe1_0661"/>
<dbReference type="EC" id="2.4.2.17" evidence="6 16"/>
<evidence type="ECO:0000256" key="8">
    <source>
        <dbReference type="ARBA" id="ARBA00022490"/>
    </source>
</evidence>
<keyword evidence="13 16" id="KW-0067">ATP-binding</keyword>
<dbReference type="PANTHER" id="PTHR21403">
    <property type="entry name" value="ATP PHOSPHORIBOSYLTRANSFERASE ATP-PRTASE"/>
    <property type="match status" value="1"/>
</dbReference>
<dbReference type="Pfam" id="PF01634">
    <property type="entry name" value="HisG"/>
    <property type="match status" value="1"/>
</dbReference>
<evidence type="ECO:0000256" key="12">
    <source>
        <dbReference type="ARBA" id="ARBA00022741"/>
    </source>
</evidence>
<dbReference type="OrthoDB" id="9801867at2"/>
<comment type="catalytic activity">
    <reaction evidence="1 16">
        <text>1-(5-phospho-beta-D-ribosyl)-ATP + diphosphate = 5-phospho-alpha-D-ribose 1-diphosphate + ATP</text>
        <dbReference type="Rhea" id="RHEA:18473"/>
        <dbReference type="ChEBI" id="CHEBI:30616"/>
        <dbReference type="ChEBI" id="CHEBI:33019"/>
        <dbReference type="ChEBI" id="CHEBI:58017"/>
        <dbReference type="ChEBI" id="CHEBI:73183"/>
        <dbReference type="EC" id="2.4.2.17"/>
    </reaction>
</comment>
<evidence type="ECO:0000256" key="7">
    <source>
        <dbReference type="ARBA" id="ARBA00020998"/>
    </source>
</evidence>
<evidence type="ECO:0000256" key="14">
    <source>
        <dbReference type="ARBA" id="ARBA00023102"/>
    </source>
</evidence>
<comment type="similarity">
    <text evidence="4 16">Belongs to the ATP phosphoribosyltransferase family. Short subfamily.</text>
</comment>
<protein>
    <recommendedName>
        <fullName evidence="7 16">ATP phosphoribosyltransferase</fullName>
        <shortName evidence="16">ATP-PRT</shortName>
        <shortName evidence="16">ATP-PRTase</shortName>
        <ecNumber evidence="6 16">2.4.2.17</ecNumber>
    </recommendedName>
</protein>
<dbReference type="FunFam" id="3.40.190.10:FF:000011">
    <property type="entry name" value="ATP phosphoribosyltransferase"/>
    <property type="match status" value="1"/>
</dbReference>
<dbReference type="HOGENOM" id="CLU_038115_2_0_9"/>
<dbReference type="HAMAP" id="MF_01018">
    <property type="entry name" value="HisG_Short"/>
    <property type="match status" value="1"/>
</dbReference>
<evidence type="ECO:0000256" key="6">
    <source>
        <dbReference type="ARBA" id="ARBA00011946"/>
    </source>
</evidence>
<dbReference type="InterPro" id="IPR001348">
    <property type="entry name" value="ATP_PRibTrfase_HisG"/>
</dbReference>
<dbReference type="PROSITE" id="PS01316">
    <property type="entry name" value="ATP_P_PHORIBOSYLTR"/>
    <property type="match status" value="1"/>
</dbReference>
<dbReference type="GO" id="GO:0003879">
    <property type="term" value="F:ATP phosphoribosyltransferase activity"/>
    <property type="evidence" value="ECO:0007669"/>
    <property type="project" value="UniProtKB-UniRule"/>
</dbReference>
<gene>
    <name evidence="16 18" type="primary">hisG</name>
    <name evidence="18" type="ordered locus">TEPIRE1_0719</name>
</gene>
<keyword evidence="14 16" id="KW-0368">Histidine biosynthesis</keyword>
<evidence type="ECO:0000256" key="2">
    <source>
        <dbReference type="ARBA" id="ARBA00004496"/>
    </source>
</evidence>
<dbReference type="SUPFAM" id="SSF53850">
    <property type="entry name" value="Periplasmic binding protein-like II"/>
    <property type="match status" value="1"/>
</dbReference>
<comment type="function">
    <text evidence="15 16">Catalyzes the condensation of ATP and 5-phosphoribose 1-diphosphate to form N'-(5'-phosphoribosyl)-ATP (PR-ATP). Has a crucial role in the pathway because the rate of histidine biosynthesis seems to be controlled primarily by regulation of HisG enzymatic activity.</text>
</comment>
<dbReference type="KEGG" id="tae:TepiRe1_0719"/>
<dbReference type="STRING" id="1209989.TepRe1_0661"/>
<comment type="pathway">
    <text evidence="3 16">Amino-acid biosynthesis; L-histidine biosynthesis; L-histidine from 5-phospho-alpha-D-ribose 1-diphosphate: step 1/9.</text>
</comment>
<evidence type="ECO:0000256" key="5">
    <source>
        <dbReference type="ARBA" id="ARBA00011496"/>
    </source>
</evidence>
<dbReference type="Gene3D" id="3.40.190.10">
    <property type="entry name" value="Periplasmic binding protein-like II"/>
    <property type="match status" value="2"/>
</dbReference>
<dbReference type="eggNOG" id="COG0040">
    <property type="taxonomic scope" value="Bacteria"/>
</dbReference>
<dbReference type="Proteomes" id="UP000010802">
    <property type="component" value="Chromosome"/>
</dbReference>
<evidence type="ECO:0000256" key="1">
    <source>
        <dbReference type="ARBA" id="ARBA00000915"/>
    </source>
</evidence>
<dbReference type="InterPro" id="IPR013820">
    <property type="entry name" value="ATP_PRibTrfase_cat"/>
</dbReference>
<proteinExistence type="inferred from homology"/>
<dbReference type="PANTHER" id="PTHR21403:SF8">
    <property type="entry name" value="ATP PHOSPHORIBOSYLTRANSFERASE"/>
    <property type="match status" value="1"/>
</dbReference>
<evidence type="ECO:0000256" key="9">
    <source>
        <dbReference type="ARBA" id="ARBA00022605"/>
    </source>
</evidence>
<evidence type="ECO:0000313" key="18">
    <source>
        <dbReference type="EMBL" id="CDI40461.1"/>
    </source>
</evidence>
<evidence type="ECO:0000259" key="17">
    <source>
        <dbReference type="Pfam" id="PF01634"/>
    </source>
</evidence>
<evidence type="ECO:0000256" key="16">
    <source>
        <dbReference type="HAMAP-Rule" id="MF_01018"/>
    </source>
</evidence>
<keyword evidence="12 16" id="KW-0547">Nucleotide-binding</keyword>
<evidence type="ECO:0000256" key="4">
    <source>
        <dbReference type="ARBA" id="ARBA00009489"/>
    </source>
</evidence>
<evidence type="ECO:0000313" key="19">
    <source>
        <dbReference type="Proteomes" id="UP000010802"/>
    </source>
</evidence>
<dbReference type="GO" id="GO:0005524">
    <property type="term" value="F:ATP binding"/>
    <property type="evidence" value="ECO:0007669"/>
    <property type="project" value="UniProtKB-KW"/>
</dbReference>
<dbReference type="CDD" id="cd13595">
    <property type="entry name" value="PBP2_HisGs"/>
    <property type="match status" value="1"/>
</dbReference>
<evidence type="ECO:0000256" key="15">
    <source>
        <dbReference type="ARBA" id="ARBA00024861"/>
    </source>
</evidence>
<dbReference type="RefSeq" id="WP_013777771.1">
    <property type="nucleotide sequence ID" value="NC_015519.1"/>
</dbReference>
<feature type="domain" description="ATP phosphoribosyltransferase catalytic" evidence="17">
    <location>
        <begin position="53"/>
        <end position="203"/>
    </location>
</feature>
<evidence type="ECO:0000256" key="10">
    <source>
        <dbReference type="ARBA" id="ARBA00022676"/>
    </source>
</evidence>
<comment type="domain">
    <text evidence="16">Lacks the C-terminal regulatory region which is replaced by HisZ.</text>
</comment>
<keyword evidence="9 16" id="KW-0028">Amino-acid biosynthesis</keyword>
<comment type="subunit">
    <text evidence="5 16">Heteromultimer composed of HisG and HisZ subunits.</text>
</comment>
<keyword evidence="19" id="KW-1185">Reference proteome</keyword>
<reference evidence="19" key="1">
    <citation type="journal article" date="2013" name="Genome Announc.">
        <title>First genome sequence of a syntrophic acetate-oxidizing bacterium, Tepidanaerobacter acetatoxydans strain Re1.</title>
        <authorList>
            <person name="Manzoor S."/>
            <person name="Bongcam-Rudloff E."/>
            <person name="Schnurer A."/>
            <person name="Muller B."/>
        </authorList>
    </citation>
    <scope>NUCLEOTIDE SEQUENCE [LARGE SCALE GENOMIC DNA]</scope>
    <source>
        <strain evidence="19">Re1</strain>
    </source>
</reference>
<keyword evidence="10 16" id="KW-0328">Glycosyltransferase</keyword>
<keyword evidence="11 16" id="KW-0808">Transferase</keyword>
<keyword evidence="8 16" id="KW-0963">Cytoplasm</keyword>
<dbReference type="InterPro" id="IPR024893">
    <property type="entry name" value="ATP_PRibTrfase_HisG_short"/>
</dbReference>
<name>F4LW72_TEPAE</name>
<dbReference type="UniPathway" id="UPA00031">
    <property type="reaction ID" value="UER00006"/>
</dbReference>
<accession>F4LW72</accession>
<dbReference type="EMBL" id="HF563609">
    <property type="protein sequence ID" value="CDI40461.1"/>
    <property type="molecule type" value="Genomic_DNA"/>
</dbReference>